<proteinExistence type="predicted"/>
<evidence type="ECO:0000313" key="2">
    <source>
        <dbReference type="Proteomes" id="UP001060215"/>
    </source>
</evidence>
<keyword evidence="2" id="KW-1185">Reference proteome</keyword>
<gene>
    <name evidence="1" type="ORF">LOK49_LG08G00625</name>
</gene>
<sequence>MAKLSLVLGFLVFAVVVLMLVMAEVNGQKRCQVALNANGCNLLACRQQCHQSYNGNGVCVENSLGSATYCCVCFYNCSLTP</sequence>
<protein>
    <submittedName>
        <fullName evidence="1">Defensin-like protein 165</fullName>
    </submittedName>
</protein>
<accession>A0ACC0GRK8</accession>
<organism evidence="1 2">
    <name type="scientific">Camellia lanceoleosa</name>
    <dbReference type="NCBI Taxonomy" id="1840588"/>
    <lineage>
        <taxon>Eukaryota</taxon>
        <taxon>Viridiplantae</taxon>
        <taxon>Streptophyta</taxon>
        <taxon>Embryophyta</taxon>
        <taxon>Tracheophyta</taxon>
        <taxon>Spermatophyta</taxon>
        <taxon>Magnoliopsida</taxon>
        <taxon>eudicotyledons</taxon>
        <taxon>Gunneridae</taxon>
        <taxon>Pentapetalae</taxon>
        <taxon>asterids</taxon>
        <taxon>Ericales</taxon>
        <taxon>Theaceae</taxon>
        <taxon>Camellia</taxon>
    </lineage>
</organism>
<comment type="caution">
    <text evidence="1">The sequence shown here is derived from an EMBL/GenBank/DDBJ whole genome shotgun (WGS) entry which is preliminary data.</text>
</comment>
<dbReference type="Proteomes" id="UP001060215">
    <property type="component" value="Chromosome 9"/>
</dbReference>
<evidence type="ECO:0000313" key="1">
    <source>
        <dbReference type="EMBL" id="KAI8003887.1"/>
    </source>
</evidence>
<reference evidence="1 2" key="1">
    <citation type="journal article" date="2022" name="Plant J.">
        <title>Chromosome-level genome of Camellia lanceoleosa provides a valuable resource for understanding genome evolution and self-incompatibility.</title>
        <authorList>
            <person name="Gong W."/>
            <person name="Xiao S."/>
            <person name="Wang L."/>
            <person name="Liao Z."/>
            <person name="Chang Y."/>
            <person name="Mo W."/>
            <person name="Hu G."/>
            <person name="Li W."/>
            <person name="Zhao G."/>
            <person name="Zhu H."/>
            <person name="Hu X."/>
            <person name="Ji K."/>
            <person name="Xiang X."/>
            <person name="Song Q."/>
            <person name="Yuan D."/>
            <person name="Jin S."/>
            <person name="Zhang L."/>
        </authorList>
    </citation>
    <scope>NUCLEOTIDE SEQUENCE [LARGE SCALE GENOMIC DNA]</scope>
    <source>
        <strain evidence="1">SQ_2022a</strain>
    </source>
</reference>
<name>A0ACC0GRK8_9ERIC</name>
<dbReference type="EMBL" id="CM045766">
    <property type="protein sequence ID" value="KAI8003887.1"/>
    <property type="molecule type" value="Genomic_DNA"/>
</dbReference>